<keyword evidence="1" id="KW-1133">Transmembrane helix</keyword>
<evidence type="ECO:0008006" key="4">
    <source>
        <dbReference type="Google" id="ProtNLM"/>
    </source>
</evidence>
<evidence type="ECO:0000313" key="2">
    <source>
        <dbReference type="EMBL" id="CAI2377082.1"/>
    </source>
</evidence>
<gene>
    <name evidence="2" type="ORF">ECRASSUSDP1_LOCUS18463</name>
</gene>
<feature type="transmembrane region" description="Helical" evidence="1">
    <location>
        <begin position="148"/>
        <end position="171"/>
    </location>
</feature>
<dbReference type="PANTHER" id="PTHR32251">
    <property type="entry name" value="3-OXO-5-ALPHA-STEROID 4-DEHYDROGENASE"/>
    <property type="match status" value="1"/>
</dbReference>
<feature type="transmembrane region" description="Helical" evidence="1">
    <location>
        <begin position="63"/>
        <end position="83"/>
    </location>
</feature>
<dbReference type="InterPro" id="IPR010721">
    <property type="entry name" value="UstE-like"/>
</dbReference>
<dbReference type="Proteomes" id="UP001295684">
    <property type="component" value="Unassembled WGS sequence"/>
</dbReference>
<reference evidence="2" key="1">
    <citation type="submission" date="2023-07" db="EMBL/GenBank/DDBJ databases">
        <authorList>
            <consortium name="AG Swart"/>
            <person name="Singh M."/>
            <person name="Singh A."/>
            <person name="Seah K."/>
            <person name="Emmerich C."/>
        </authorList>
    </citation>
    <scope>NUCLEOTIDE SEQUENCE</scope>
    <source>
        <strain evidence="2">DP1</strain>
    </source>
</reference>
<dbReference type="GO" id="GO:0016020">
    <property type="term" value="C:membrane"/>
    <property type="evidence" value="ECO:0007669"/>
    <property type="project" value="TreeGrafter"/>
</dbReference>
<protein>
    <recommendedName>
        <fullName evidence="4">Steroid 5-alpha reductase C-terminal domain-containing protein</fullName>
    </recommendedName>
</protein>
<dbReference type="PANTHER" id="PTHR32251:SF17">
    <property type="entry name" value="STEROID 5-ALPHA REDUCTASE C-TERMINAL DOMAIN-CONTAINING PROTEIN"/>
    <property type="match status" value="1"/>
</dbReference>
<dbReference type="AlphaFoldDB" id="A0AAD1XQN5"/>
<evidence type="ECO:0000256" key="1">
    <source>
        <dbReference type="SAM" id="Phobius"/>
    </source>
</evidence>
<sequence>MMRDAEPEDFWSPVVIIFGIQVICYIAALIMKDNSIVDIFWGLIVSCSMTIILVLNNNWHHRTIVTLILIWLWGIRMAVYVVLKHNGEDWRFADMREKFRRAGGKALEIILSGVLFFMTGLTMLLISSSAHFIAIYSHENDDLFVLEWIGWVIIFVCIILEFVSDIQLLVFKKKKDNKGKLCMTGLWRWSRHPNFFFEAVVWWGFYITACSIKWGYITIWAPVVITLTLRYVSGVPLIEEKYKDREDFEQYKKQTNCFIPWFPKSASQVTQRIIVENPEKERRRNLP</sequence>
<dbReference type="Gene3D" id="1.20.120.1630">
    <property type="match status" value="1"/>
</dbReference>
<accession>A0AAD1XQN5</accession>
<keyword evidence="1" id="KW-0472">Membrane</keyword>
<proteinExistence type="predicted"/>
<keyword evidence="1" id="KW-0812">Transmembrane</keyword>
<organism evidence="2 3">
    <name type="scientific">Euplotes crassus</name>
    <dbReference type="NCBI Taxonomy" id="5936"/>
    <lineage>
        <taxon>Eukaryota</taxon>
        <taxon>Sar</taxon>
        <taxon>Alveolata</taxon>
        <taxon>Ciliophora</taxon>
        <taxon>Intramacronucleata</taxon>
        <taxon>Spirotrichea</taxon>
        <taxon>Hypotrichia</taxon>
        <taxon>Euplotida</taxon>
        <taxon>Euplotidae</taxon>
        <taxon>Moneuplotes</taxon>
    </lineage>
</organism>
<feature type="transmembrane region" description="Helical" evidence="1">
    <location>
        <begin position="104"/>
        <end position="136"/>
    </location>
</feature>
<name>A0AAD1XQN5_EUPCR</name>
<dbReference type="PROSITE" id="PS50244">
    <property type="entry name" value="S5A_REDUCTASE"/>
    <property type="match status" value="1"/>
</dbReference>
<keyword evidence="3" id="KW-1185">Reference proteome</keyword>
<evidence type="ECO:0000313" key="3">
    <source>
        <dbReference type="Proteomes" id="UP001295684"/>
    </source>
</evidence>
<feature type="transmembrane region" description="Helical" evidence="1">
    <location>
        <begin position="12"/>
        <end position="31"/>
    </location>
</feature>
<comment type="caution">
    <text evidence="2">The sequence shown here is derived from an EMBL/GenBank/DDBJ whole genome shotgun (WGS) entry which is preliminary data.</text>
</comment>
<dbReference type="Pfam" id="PF06966">
    <property type="entry name" value="DUF1295"/>
    <property type="match status" value="1"/>
</dbReference>
<dbReference type="EMBL" id="CAMPGE010018688">
    <property type="protein sequence ID" value="CAI2377082.1"/>
    <property type="molecule type" value="Genomic_DNA"/>
</dbReference>
<feature type="transmembrane region" description="Helical" evidence="1">
    <location>
        <begin position="38"/>
        <end position="57"/>
    </location>
</feature>